<reference evidence="3" key="3">
    <citation type="submission" date="2015-06" db="UniProtKB">
        <authorList>
            <consortium name="EnsemblMetazoa"/>
        </authorList>
    </citation>
    <scope>IDENTIFICATION</scope>
</reference>
<accession>T1F067</accession>
<dbReference type="CTD" id="20202217"/>
<dbReference type="GO" id="GO:0005634">
    <property type="term" value="C:nucleus"/>
    <property type="evidence" value="ECO:0000318"/>
    <property type="project" value="GO_Central"/>
</dbReference>
<gene>
    <name evidence="3" type="primary">20202217</name>
    <name evidence="2" type="ORF">HELRODRAFT_168118</name>
</gene>
<dbReference type="InParanoid" id="T1F067"/>
<dbReference type="Gene3D" id="3.10.20.90">
    <property type="entry name" value="Phosphatidylinositol 3-kinase Catalytic Subunit, Chain A, domain 1"/>
    <property type="match status" value="1"/>
</dbReference>
<dbReference type="RefSeq" id="XP_009012046.1">
    <property type="nucleotide sequence ID" value="XM_009013798.1"/>
</dbReference>
<evidence type="ECO:0000259" key="1">
    <source>
        <dbReference type="SMART" id="SM00594"/>
    </source>
</evidence>
<dbReference type="PANTHER" id="PTHR23322:SF96">
    <property type="entry name" value="FAS-ASSOCIATED FACTOR 1"/>
    <property type="match status" value="1"/>
</dbReference>
<evidence type="ECO:0000313" key="2">
    <source>
        <dbReference type="EMBL" id="ESO10232.1"/>
    </source>
</evidence>
<dbReference type="GeneID" id="20202217"/>
<dbReference type="InterPro" id="IPR036249">
    <property type="entry name" value="Thioredoxin-like_sf"/>
</dbReference>
<dbReference type="InterPro" id="IPR050730">
    <property type="entry name" value="UBX_domain-protein"/>
</dbReference>
<reference evidence="4" key="1">
    <citation type="submission" date="2012-12" db="EMBL/GenBank/DDBJ databases">
        <authorList>
            <person name="Hellsten U."/>
            <person name="Grimwood J."/>
            <person name="Chapman J.A."/>
            <person name="Shapiro H."/>
            <person name="Aerts A."/>
            <person name="Otillar R.P."/>
            <person name="Terry A.Y."/>
            <person name="Boore J.L."/>
            <person name="Simakov O."/>
            <person name="Marletaz F."/>
            <person name="Cho S.-J."/>
            <person name="Edsinger-Gonzales E."/>
            <person name="Havlak P."/>
            <person name="Kuo D.-H."/>
            <person name="Larsson T."/>
            <person name="Lv J."/>
            <person name="Arendt D."/>
            <person name="Savage R."/>
            <person name="Osoegawa K."/>
            <person name="de Jong P."/>
            <person name="Lindberg D.R."/>
            <person name="Seaver E.C."/>
            <person name="Weisblat D.A."/>
            <person name="Putnam N.H."/>
            <person name="Grigoriev I.V."/>
            <person name="Rokhsar D.S."/>
        </authorList>
    </citation>
    <scope>NUCLEOTIDE SEQUENCE</scope>
</reference>
<dbReference type="SUPFAM" id="SSF52833">
    <property type="entry name" value="Thioredoxin-like"/>
    <property type="match status" value="1"/>
</dbReference>
<feature type="domain" description="UAS" evidence="1">
    <location>
        <begin position="198"/>
        <end position="345"/>
    </location>
</feature>
<dbReference type="HOGENOM" id="CLU_638230_0_0_1"/>
<dbReference type="Pfam" id="PF21021">
    <property type="entry name" value="FAF1"/>
    <property type="match status" value="1"/>
</dbReference>
<dbReference type="GO" id="GO:0005783">
    <property type="term" value="C:endoplasmic reticulum"/>
    <property type="evidence" value="ECO:0000318"/>
    <property type="project" value="GO_Central"/>
</dbReference>
<dbReference type="Proteomes" id="UP000015101">
    <property type="component" value="Unassembled WGS sequence"/>
</dbReference>
<dbReference type="EnsemblMetazoa" id="HelroT168118">
    <property type="protein sequence ID" value="HelroP168118"/>
    <property type="gene ID" value="HelroG168118"/>
</dbReference>
<dbReference type="eggNOG" id="KOG1363">
    <property type="taxonomic scope" value="Eukaryota"/>
</dbReference>
<keyword evidence="4" id="KW-1185">Reference proteome</keyword>
<dbReference type="InterPro" id="IPR049483">
    <property type="entry name" value="FAF1_2-like_UAS"/>
</dbReference>
<organism evidence="3 4">
    <name type="scientific">Helobdella robusta</name>
    <name type="common">Californian leech</name>
    <dbReference type="NCBI Taxonomy" id="6412"/>
    <lineage>
        <taxon>Eukaryota</taxon>
        <taxon>Metazoa</taxon>
        <taxon>Spiralia</taxon>
        <taxon>Lophotrochozoa</taxon>
        <taxon>Annelida</taxon>
        <taxon>Clitellata</taxon>
        <taxon>Hirudinea</taxon>
        <taxon>Rhynchobdellida</taxon>
        <taxon>Glossiphoniidae</taxon>
        <taxon>Helobdella</taxon>
    </lineage>
</organism>
<reference evidence="2 4" key="2">
    <citation type="journal article" date="2013" name="Nature">
        <title>Insights into bilaterian evolution from three spiralian genomes.</title>
        <authorList>
            <person name="Simakov O."/>
            <person name="Marletaz F."/>
            <person name="Cho S.J."/>
            <person name="Edsinger-Gonzales E."/>
            <person name="Havlak P."/>
            <person name="Hellsten U."/>
            <person name="Kuo D.H."/>
            <person name="Larsson T."/>
            <person name="Lv J."/>
            <person name="Arendt D."/>
            <person name="Savage R."/>
            <person name="Osoegawa K."/>
            <person name="de Jong P."/>
            <person name="Grimwood J."/>
            <person name="Chapman J.A."/>
            <person name="Shapiro H."/>
            <person name="Aerts A."/>
            <person name="Otillar R.P."/>
            <person name="Terry A.Y."/>
            <person name="Boore J.L."/>
            <person name="Grigoriev I.V."/>
            <person name="Lindberg D.R."/>
            <person name="Seaver E.C."/>
            <person name="Weisblat D.A."/>
            <person name="Putnam N.H."/>
            <person name="Rokhsar D.S."/>
        </authorList>
    </citation>
    <scope>NUCLEOTIDE SEQUENCE</scope>
</reference>
<sequence length="430" mass="48231">MGEQCGRSVQKTCNKKMLGDLKTILSEMIRVPISKFNLCGWVHKNDHLVMDSDVLRDLHLPLDNTLFILTPDLPVVSNPENKMGDPVLEEYSLLIKNTDTKQEINIKCLGQKTVEEMTISELGMSKVSTLEVKSLRTKNNNVQSSSVDREPHVVDLDVDSDNDDETYDDAMEIENFSSSALKPLMPENSTDQVAATESFSNEFQNRYGEPHPIFYIGSLDDAVRDSLLCKARERKMLAVYLHHDNSILSNVFCSQVLCKESLVSYLTNNFICWAWDLTFQSNRKILLQNCTKHFGSMTSSSINKKIESSDSLPVLLIISRNRGTNEVLELIEGNGTLIEIMPRLIHAAELNRAQMESEISEETRSETSKDIFSKIHLSSLKKAVVIGIDPGLYVANKPNSCLPYVILVAIASNVAKDGKSNRVYLNPVLK</sequence>
<dbReference type="KEGG" id="hro:HELRODRAFT_168118"/>
<protein>
    <recommendedName>
        <fullName evidence="1">UAS domain-containing protein</fullName>
    </recommendedName>
</protein>
<dbReference type="AlphaFoldDB" id="T1F067"/>
<dbReference type="STRING" id="6412.T1F067"/>
<evidence type="ECO:0000313" key="4">
    <source>
        <dbReference type="Proteomes" id="UP000015101"/>
    </source>
</evidence>
<evidence type="ECO:0000313" key="3">
    <source>
        <dbReference type="EnsemblMetazoa" id="HelroP168118"/>
    </source>
</evidence>
<name>T1F067_HELRO</name>
<dbReference type="GO" id="GO:0036503">
    <property type="term" value="P:ERAD pathway"/>
    <property type="evidence" value="ECO:0000318"/>
    <property type="project" value="GO_Central"/>
</dbReference>
<dbReference type="Gene3D" id="3.40.30.10">
    <property type="entry name" value="Glutaredoxin"/>
    <property type="match status" value="1"/>
</dbReference>
<dbReference type="EMBL" id="AMQM01002899">
    <property type="status" value="NOT_ANNOTATED_CDS"/>
    <property type="molecule type" value="Genomic_DNA"/>
</dbReference>
<dbReference type="EMBL" id="KB095905">
    <property type="protein sequence ID" value="ESO10232.1"/>
    <property type="molecule type" value="Genomic_DNA"/>
</dbReference>
<proteinExistence type="predicted"/>
<dbReference type="PANTHER" id="PTHR23322">
    <property type="entry name" value="FAS-ASSOCIATED PROTEIN"/>
    <property type="match status" value="1"/>
</dbReference>
<dbReference type="InterPro" id="IPR006577">
    <property type="entry name" value="UAS"/>
</dbReference>
<dbReference type="GO" id="GO:0043130">
    <property type="term" value="F:ubiquitin binding"/>
    <property type="evidence" value="ECO:0000318"/>
    <property type="project" value="GO_Central"/>
</dbReference>
<dbReference type="OrthoDB" id="1920064at2759"/>
<dbReference type="SMART" id="SM00594">
    <property type="entry name" value="UAS"/>
    <property type="match status" value="1"/>
</dbReference>